<evidence type="ECO:0000256" key="2">
    <source>
        <dbReference type="SAM" id="MobiDB-lite"/>
    </source>
</evidence>
<dbReference type="AlphaFoldDB" id="A0A3B3QZD2"/>
<feature type="domain" description="Ras-associating" evidence="3">
    <location>
        <begin position="4"/>
        <end position="87"/>
    </location>
</feature>
<feature type="coiled-coil region" evidence="1">
    <location>
        <begin position="246"/>
        <end position="374"/>
    </location>
</feature>
<accession>A0A3B3QZD2</accession>
<dbReference type="InterPro" id="IPR033593">
    <property type="entry name" value="N-RASSF"/>
</dbReference>
<reference evidence="4" key="1">
    <citation type="submission" date="2025-08" db="UniProtKB">
        <authorList>
            <consortium name="Ensembl"/>
        </authorList>
    </citation>
    <scope>IDENTIFICATION</scope>
</reference>
<proteinExistence type="predicted"/>
<feature type="region of interest" description="Disordered" evidence="2">
    <location>
        <begin position="379"/>
        <end position="444"/>
    </location>
</feature>
<dbReference type="GeneTree" id="ENSGT00950000182839"/>
<dbReference type="STRING" id="1676925.ENSPKIP00000010995"/>
<dbReference type="PANTHER" id="PTHR15286:SF9">
    <property type="entry name" value="RAS ASSOCIATION DOMAIN-CONTAINING PROTEIN 8"/>
    <property type="match status" value="1"/>
</dbReference>
<reference evidence="4" key="2">
    <citation type="submission" date="2025-09" db="UniProtKB">
        <authorList>
            <consortium name="Ensembl"/>
        </authorList>
    </citation>
    <scope>IDENTIFICATION</scope>
</reference>
<dbReference type="Pfam" id="PF00788">
    <property type="entry name" value="RA"/>
    <property type="match status" value="1"/>
</dbReference>
<feature type="compositionally biased region" description="Polar residues" evidence="2">
    <location>
        <begin position="379"/>
        <end position="392"/>
    </location>
</feature>
<dbReference type="Gene3D" id="3.10.20.90">
    <property type="entry name" value="Phosphatidylinositol 3-kinase Catalytic Subunit, Chain A, domain 1"/>
    <property type="match status" value="1"/>
</dbReference>
<dbReference type="OrthoDB" id="10051571at2759"/>
<dbReference type="InterPro" id="IPR029071">
    <property type="entry name" value="Ubiquitin-like_domsf"/>
</dbReference>
<dbReference type="PROSITE" id="PS50200">
    <property type="entry name" value="RA"/>
    <property type="match status" value="1"/>
</dbReference>
<dbReference type="Proteomes" id="UP000261540">
    <property type="component" value="Unplaced"/>
</dbReference>
<sequence>MKFDGMELKVWVDGVQRVVCGVSEVTTCQEVVVALAQAIGRTGRYTLTERWRGIERPLAPFECPIASLNQWGPHAGDVQLVLRRTGSTATERPASDGPAHIPERVLYRQSLPPLARLRPPTERSFRRREPKRKSVTIMSGARGFLDMFGRSRESEAKQHLMNHSNSIATASGLRISPTRELAHLVQLQKEKLRMLEQRIGGCEAELRAWAERGGGASGVGTFIRLQEEVLAMQRKVQRNEVEISEGEFWENELQIEQENERQLRERLQELLRRTQDCEVQLGSSLGRIQDMEAGVQAERLQQETQEMQKSNEEEVRARVLKLKVELEAQTQQASRLDSSCRAVERSLGQSARRLQEKEQELEQLTKELRQVNLQQFIQQTGSRVSVTPSESSGEPGRVSPGADAATSLWGSLKRPASSQPLSTNNLQDQEGHLPSGFSHEGIYV</sequence>
<protein>
    <submittedName>
        <fullName evidence="4">Ras association domain family member 8</fullName>
    </submittedName>
</protein>
<dbReference type="Ensembl" id="ENSPKIT00000035134.1">
    <property type="protein sequence ID" value="ENSPKIP00000010995.1"/>
    <property type="gene ID" value="ENSPKIG00000025490.1"/>
</dbReference>
<keyword evidence="5" id="KW-1185">Reference proteome</keyword>
<evidence type="ECO:0000259" key="3">
    <source>
        <dbReference type="PROSITE" id="PS50200"/>
    </source>
</evidence>
<name>A0A3B3QZD2_9TELE</name>
<evidence type="ECO:0000313" key="5">
    <source>
        <dbReference type="Proteomes" id="UP000261540"/>
    </source>
</evidence>
<evidence type="ECO:0000313" key="4">
    <source>
        <dbReference type="Ensembl" id="ENSPKIP00000010995.1"/>
    </source>
</evidence>
<dbReference type="GO" id="GO:0007165">
    <property type="term" value="P:signal transduction"/>
    <property type="evidence" value="ECO:0007669"/>
    <property type="project" value="InterPro"/>
</dbReference>
<feature type="compositionally biased region" description="Polar residues" evidence="2">
    <location>
        <begin position="416"/>
        <end position="428"/>
    </location>
</feature>
<dbReference type="SMART" id="SM00314">
    <property type="entry name" value="RA"/>
    <property type="match status" value="1"/>
</dbReference>
<dbReference type="InterPro" id="IPR000159">
    <property type="entry name" value="RA_dom"/>
</dbReference>
<evidence type="ECO:0000256" key="1">
    <source>
        <dbReference type="SAM" id="Coils"/>
    </source>
</evidence>
<keyword evidence="1" id="KW-0175">Coiled coil</keyword>
<organism evidence="4 5">
    <name type="scientific">Paramormyrops kingsleyae</name>
    <dbReference type="NCBI Taxonomy" id="1676925"/>
    <lineage>
        <taxon>Eukaryota</taxon>
        <taxon>Metazoa</taxon>
        <taxon>Chordata</taxon>
        <taxon>Craniata</taxon>
        <taxon>Vertebrata</taxon>
        <taxon>Euteleostomi</taxon>
        <taxon>Actinopterygii</taxon>
        <taxon>Neopterygii</taxon>
        <taxon>Teleostei</taxon>
        <taxon>Osteoglossocephala</taxon>
        <taxon>Osteoglossomorpha</taxon>
        <taxon>Osteoglossiformes</taxon>
        <taxon>Mormyridae</taxon>
        <taxon>Paramormyrops</taxon>
    </lineage>
</organism>
<dbReference type="PANTHER" id="PTHR15286">
    <property type="entry name" value="RAS-ASSOCIATING DOMAIN CONTAINING PROTEIN"/>
    <property type="match status" value="1"/>
</dbReference>
<dbReference type="SUPFAM" id="SSF54236">
    <property type="entry name" value="Ubiquitin-like"/>
    <property type="match status" value="1"/>
</dbReference>
<feature type="coiled-coil region" evidence="1">
    <location>
        <begin position="185"/>
        <end position="212"/>
    </location>
</feature>